<keyword evidence="4" id="KW-0325">Glycoprotein</keyword>
<dbReference type="AlphaFoldDB" id="A0A8C4E3N1"/>
<reference evidence="6" key="2">
    <citation type="submission" date="2025-09" db="UniProtKB">
        <authorList>
            <consortium name="Ensembl"/>
        </authorList>
    </citation>
    <scope>IDENTIFICATION</scope>
</reference>
<dbReference type="PANTHER" id="PTHR12080">
    <property type="entry name" value="SIGNALING LYMPHOCYTIC ACTIVATION MOLECULE"/>
    <property type="match status" value="1"/>
</dbReference>
<evidence type="ECO:0000256" key="1">
    <source>
        <dbReference type="ARBA" id="ARBA00004370"/>
    </source>
</evidence>
<organism evidence="6 7">
    <name type="scientific">Dicentrarchus labrax</name>
    <name type="common">European seabass</name>
    <name type="synonym">Morone labrax</name>
    <dbReference type="NCBI Taxonomy" id="13489"/>
    <lineage>
        <taxon>Eukaryota</taxon>
        <taxon>Metazoa</taxon>
        <taxon>Chordata</taxon>
        <taxon>Craniata</taxon>
        <taxon>Vertebrata</taxon>
        <taxon>Euteleostomi</taxon>
        <taxon>Actinopterygii</taxon>
        <taxon>Neopterygii</taxon>
        <taxon>Teleostei</taxon>
        <taxon>Neoteleostei</taxon>
        <taxon>Acanthomorphata</taxon>
        <taxon>Eupercaria</taxon>
        <taxon>Moronidae</taxon>
        <taxon>Dicentrarchus</taxon>
    </lineage>
</organism>
<reference evidence="6" key="1">
    <citation type="submission" date="2025-08" db="UniProtKB">
        <authorList>
            <consortium name="Ensembl"/>
        </authorList>
    </citation>
    <scope>IDENTIFICATION</scope>
</reference>
<evidence type="ECO:0000256" key="2">
    <source>
        <dbReference type="ARBA" id="ARBA00022729"/>
    </source>
</evidence>
<dbReference type="SUPFAM" id="SSF48726">
    <property type="entry name" value="Immunoglobulin"/>
    <property type="match status" value="2"/>
</dbReference>
<sequence length="206" mass="23049">TSNGNLTSSCQRVIIHKKVGDTVEFSSCSPTEGVTTANWKYGGLDITDNDKISPQNQFQGRLELNPTNFSLTVRRLTLQDSGDFGFLSEVDDTQRPTVVITLQVHEPITKPPILTFYFTWNAVNESCTVFMECNATSDSNVTYNWTVRNQTLSGPKLQYTIRAQDGDTEFICTSNNIVSEKSASKIVKCSNETQEKSMYTEVIIVY</sequence>
<dbReference type="GO" id="GO:0016020">
    <property type="term" value="C:membrane"/>
    <property type="evidence" value="ECO:0007669"/>
    <property type="project" value="UniProtKB-SubCell"/>
</dbReference>
<dbReference type="Ensembl" id="ENSDLAT00005014092.2">
    <property type="protein sequence ID" value="ENSDLAP00005012899.2"/>
    <property type="gene ID" value="ENSDLAG00005006558.2"/>
</dbReference>
<comment type="subcellular location">
    <subcellularLocation>
        <location evidence="1">Membrane</location>
    </subcellularLocation>
</comment>
<evidence type="ECO:0000313" key="6">
    <source>
        <dbReference type="Ensembl" id="ENSDLAP00005012899.2"/>
    </source>
</evidence>
<dbReference type="InterPro" id="IPR036179">
    <property type="entry name" value="Ig-like_dom_sf"/>
</dbReference>
<keyword evidence="3" id="KW-0472">Membrane</keyword>
<evidence type="ECO:0000256" key="3">
    <source>
        <dbReference type="ARBA" id="ARBA00023136"/>
    </source>
</evidence>
<feature type="domain" description="Ig-like" evidence="5">
    <location>
        <begin position="111"/>
        <end position="184"/>
    </location>
</feature>
<dbReference type="Proteomes" id="UP000694389">
    <property type="component" value="Unassembled WGS sequence"/>
</dbReference>
<evidence type="ECO:0000259" key="5">
    <source>
        <dbReference type="PROSITE" id="PS50835"/>
    </source>
</evidence>
<proteinExistence type="predicted"/>
<dbReference type="InterPro" id="IPR013783">
    <property type="entry name" value="Ig-like_fold"/>
</dbReference>
<dbReference type="PANTHER" id="PTHR12080:SF48">
    <property type="entry name" value="IMMUNOGLOBULIN SUBTYPE DOMAIN-CONTAINING PROTEIN"/>
    <property type="match status" value="1"/>
</dbReference>
<dbReference type="InterPro" id="IPR007110">
    <property type="entry name" value="Ig-like_dom"/>
</dbReference>
<keyword evidence="2" id="KW-0732">Signal</keyword>
<keyword evidence="7" id="KW-1185">Reference proteome</keyword>
<evidence type="ECO:0000256" key="4">
    <source>
        <dbReference type="ARBA" id="ARBA00023180"/>
    </source>
</evidence>
<dbReference type="InterPro" id="IPR015631">
    <property type="entry name" value="CD2/SLAM_rcpt"/>
</dbReference>
<dbReference type="GeneTree" id="ENSGT01000000214670"/>
<accession>A0A8C4E3N1</accession>
<dbReference type="Gene3D" id="2.60.40.10">
    <property type="entry name" value="Immunoglobulins"/>
    <property type="match status" value="2"/>
</dbReference>
<dbReference type="PROSITE" id="PS50835">
    <property type="entry name" value="IG_LIKE"/>
    <property type="match status" value="1"/>
</dbReference>
<protein>
    <recommendedName>
        <fullName evidence="5">Ig-like domain-containing protein</fullName>
    </recommendedName>
</protein>
<evidence type="ECO:0000313" key="7">
    <source>
        <dbReference type="Proteomes" id="UP000694389"/>
    </source>
</evidence>
<name>A0A8C4E3N1_DICLA</name>